<evidence type="ECO:0000259" key="5">
    <source>
        <dbReference type="Pfam" id="PF13369"/>
    </source>
</evidence>
<keyword evidence="7" id="KW-1185">Reference proteome</keyword>
<dbReference type="InterPro" id="IPR051201">
    <property type="entry name" value="Chloro_Bact_Ser_Proteases"/>
</dbReference>
<organism evidence="6 7">
    <name type="scientific">Maioricimonas rarisocia</name>
    <dbReference type="NCBI Taxonomy" id="2528026"/>
    <lineage>
        <taxon>Bacteria</taxon>
        <taxon>Pseudomonadati</taxon>
        <taxon>Planctomycetota</taxon>
        <taxon>Planctomycetia</taxon>
        <taxon>Planctomycetales</taxon>
        <taxon>Planctomycetaceae</taxon>
        <taxon>Maioricimonas</taxon>
    </lineage>
</organism>
<dbReference type="Gene3D" id="2.60.120.560">
    <property type="entry name" value="Exo-inulinase, domain 1"/>
    <property type="match status" value="1"/>
</dbReference>
<dbReference type="SUPFAM" id="SSF50494">
    <property type="entry name" value="Trypsin-like serine proteases"/>
    <property type="match status" value="1"/>
</dbReference>
<keyword evidence="2 6" id="KW-0645">Protease</keyword>
<dbReference type="InterPro" id="IPR032698">
    <property type="entry name" value="SirB1_N"/>
</dbReference>
<dbReference type="KEGG" id="mri:Mal4_30560"/>
<dbReference type="GO" id="GO:0004252">
    <property type="term" value="F:serine-type endopeptidase activity"/>
    <property type="evidence" value="ECO:0007669"/>
    <property type="project" value="InterPro"/>
</dbReference>
<dbReference type="InterPro" id="IPR011990">
    <property type="entry name" value="TPR-like_helical_dom_sf"/>
</dbReference>
<evidence type="ECO:0000256" key="2">
    <source>
        <dbReference type="ARBA" id="ARBA00022670"/>
    </source>
</evidence>
<gene>
    <name evidence="6" type="primary">mucD_3</name>
    <name evidence="6" type="ORF">Mal4_30560</name>
</gene>
<evidence type="ECO:0000256" key="1">
    <source>
        <dbReference type="ARBA" id="ARBA00007100"/>
    </source>
</evidence>
<dbReference type="SUPFAM" id="SSF48452">
    <property type="entry name" value="TPR-like"/>
    <property type="match status" value="1"/>
</dbReference>
<dbReference type="InterPro" id="IPR001940">
    <property type="entry name" value="Peptidase_S1C"/>
</dbReference>
<proteinExistence type="inferred from homology"/>
<evidence type="ECO:0000313" key="6">
    <source>
        <dbReference type="EMBL" id="QDU38726.1"/>
    </source>
</evidence>
<dbReference type="Gene3D" id="2.40.10.120">
    <property type="match status" value="1"/>
</dbReference>
<dbReference type="Pfam" id="PF13369">
    <property type="entry name" value="Transglut_core2"/>
    <property type="match status" value="1"/>
</dbReference>
<dbReference type="EMBL" id="CP036275">
    <property type="protein sequence ID" value="QDU38726.1"/>
    <property type="molecule type" value="Genomic_DNA"/>
</dbReference>
<keyword evidence="3 6" id="KW-0378">Hydrolase</keyword>
<dbReference type="EC" id="3.4.21.107" evidence="6"/>
<dbReference type="PANTHER" id="PTHR43343:SF3">
    <property type="entry name" value="PROTEASE DO-LIKE 8, CHLOROPLASTIC"/>
    <property type="match status" value="1"/>
</dbReference>
<dbReference type="AlphaFoldDB" id="A0A517Z8C1"/>
<evidence type="ECO:0000256" key="4">
    <source>
        <dbReference type="SAM" id="Coils"/>
    </source>
</evidence>
<dbReference type="RefSeq" id="WP_197443491.1">
    <property type="nucleotide sequence ID" value="NZ_CP036275.1"/>
</dbReference>
<name>A0A517Z8C1_9PLAN</name>
<comment type="similarity">
    <text evidence="1">Belongs to the UPF0162 family.</text>
</comment>
<dbReference type="PRINTS" id="PR00834">
    <property type="entry name" value="PROTEASES2C"/>
</dbReference>
<reference evidence="6 7" key="1">
    <citation type="submission" date="2019-02" db="EMBL/GenBank/DDBJ databases">
        <title>Deep-cultivation of Planctomycetes and their phenomic and genomic characterization uncovers novel biology.</title>
        <authorList>
            <person name="Wiegand S."/>
            <person name="Jogler M."/>
            <person name="Boedeker C."/>
            <person name="Pinto D."/>
            <person name="Vollmers J."/>
            <person name="Rivas-Marin E."/>
            <person name="Kohn T."/>
            <person name="Peeters S.H."/>
            <person name="Heuer A."/>
            <person name="Rast P."/>
            <person name="Oberbeckmann S."/>
            <person name="Bunk B."/>
            <person name="Jeske O."/>
            <person name="Meyerdierks A."/>
            <person name="Storesund J.E."/>
            <person name="Kallscheuer N."/>
            <person name="Luecker S."/>
            <person name="Lage O.M."/>
            <person name="Pohl T."/>
            <person name="Merkel B.J."/>
            <person name="Hornburger P."/>
            <person name="Mueller R.-W."/>
            <person name="Bruemmer F."/>
            <person name="Labrenz M."/>
            <person name="Spormann A.M."/>
            <person name="Op den Camp H."/>
            <person name="Overmann J."/>
            <person name="Amann R."/>
            <person name="Jetten M.S.M."/>
            <person name="Mascher T."/>
            <person name="Medema M.H."/>
            <person name="Devos D.P."/>
            <person name="Kaster A.-K."/>
            <person name="Ovreas L."/>
            <person name="Rohde M."/>
            <person name="Galperin M.Y."/>
            <person name="Jogler C."/>
        </authorList>
    </citation>
    <scope>NUCLEOTIDE SEQUENCE [LARGE SCALE GENOMIC DNA]</scope>
    <source>
        <strain evidence="6 7">Mal4</strain>
    </source>
</reference>
<dbReference type="GO" id="GO:0006508">
    <property type="term" value="P:proteolysis"/>
    <property type="evidence" value="ECO:0007669"/>
    <property type="project" value="UniProtKB-KW"/>
</dbReference>
<evidence type="ECO:0000256" key="3">
    <source>
        <dbReference type="ARBA" id="ARBA00022801"/>
    </source>
</evidence>
<feature type="domain" description="Protein SirB1 N-terminal" evidence="5">
    <location>
        <begin position="527"/>
        <end position="678"/>
    </location>
</feature>
<dbReference type="PANTHER" id="PTHR43343">
    <property type="entry name" value="PEPTIDASE S12"/>
    <property type="match status" value="1"/>
</dbReference>
<evidence type="ECO:0000313" key="7">
    <source>
        <dbReference type="Proteomes" id="UP000320496"/>
    </source>
</evidence>
<dbReference type="InterPro" id="IPR009003">
    <property type="entry name" value="Peptidase_S1_PA"/>
</dbReference>
<sequence length="771" mass="85532">MNRLRWYDAGFTAALALVCLLHLAVPTPVPVRADDASETSTPEAKDDDRLDAALTELIERVQPSIVVISFEGRDGQTKGIGTGFVIREDGLIATNLHVLGEARPISVRSKDGTEYDVVEIFATEKSQDLAILRVDAEGLQPLELGNSDELVQGQPIVALGNPQGLEHSVVAGVVSGIREDVEGMSMIQLAIPIEPGNSGGPVLDEQGRVQGIITLKSLVTDNLGYAVTINSLKPLLEKPNPIALARWLTIGRLNPKEWQVPGDVRWTQRAGRIHVEGVGEGFGGRSLCLSQLETPAVPFEVAVTVRVNEEDGAAGLVIHSDGGDRHYGFYPSSGALRFSRFDGPVVYDWQVLMETRSPHYRPDGWNRLKVRVEEDRILCYCNDRLIFESTDRTYPSGQVGLAKFRHTTATFKEFAVGEEIPSWNPDAATIAAVTELVEDVSPRRNPSVELIDSIAEHGRPGRIALEQRARLLEQQAAKIRQLARSVHERQVRNELRTLFEADEADVNLLHAALLLAALDNDELDVAAYQRRADELADEFVQSLEENLSPADRIAALNRFLFDEYGFHGSRTEFYNASNSYLNEVIDDREGLPITLSVLYMHIAGRAGLNVVGIGLPGRFVVQHAPADGDPQLIDVYNRGQVLSRDDAKQLVRSFTGRGWDEEYLQPHSTSQILLRMLRNLVGVANREQDAEAALRYIDTILVLNPDSAEDRLMKALLCYNTDRLDEGIDTIDWILERRPEGFLLGQLRRLRATMQARRDAEREVPPAPEME</sequence>
<dbReference type="Pfam" id="PF13365">
    <property type="entry name" value="Trypsin_2"/>
    <property type="match status" value="1"/>
</dbReference>
<feature type="coiled-coil region" evidence="4">
    <location>
        <begin position="518"/>
        <end position="545"/>
    </location>
</feature>
<protein>
    <submittedName>
        <fullName evidence="6">Putative periplasmic serine endoprotease DegP-like</fullName>
        <ecNumber evidence="6">3.4.21.107</ecNumber>
    </submittedName>
</protein>
<accession>A0A517Z8C1</accession>
<dbReference type="Proteomes" id="UP000320496">
    <property type="component" value="Chromosome"/>
</dbReference>
<keyword evidence="4" id="KW-0175">Coiled coil</keyword>